<proteinExistence type="predicted"/>
<accession>U1MQ68</accession>
<keyword evidence="1" id="KW-1133">Transmembrane helix</keyword>
<evidence type="ECO:0000313" key="2">
    <source>
        <dbReference type="EMBL" id="ERG92164.1"/>
    </source>
</evidence>
<dbReference type="AlphaFoldDB" id="U1MQ68"/>
<feature type="transmembrane region" description="Helical" evidence="1">
    <location>
        <begin position="253"/>
        <end position="272"/>
    </location>
</feature>
<evidence type="ECO:0000313" key="3">
    <source>
        <dbReference type="Proteomes" id="UP000030649"/>
    </source>
</evidence>
<organism evidence="2 3">
    <name type="scientific">Haloquadratum walsbyi J07HQW1</name>
    <dbReference type="NCBI Taxonomy" id="1238424"/>
    <lineage>
        <taxon>Archaea</taxon>
        <taxon>Methanobacteriati</taxon>
        <taxon>Methanobacteriota</taxon>
        <taxon>Stenosarchaea group</taxon>
        <taxon>Halobacteria</taxon>
        <taxon>Halobacteriales</taxon>
        <taxon>Haloferacaceae</taxon>
        <taxon>Haloquadratum</taxon>
    </lineage>
</organism>
<keyword evidence="1" id="KW-0472">Membrane</keyword>
<feature type="transmembrane region" description="Helical" evidence="1">
    <location>
        <begin position="219"/>
        <end position="241"/>
    </location>
</feature>
<sequence length="358" mass="41179">MSRASAQVREPLLIEWVAKKSGFNYISTKLPVSDLDPPYFYLFAFLFLDFGVISVYNHFTGGEHVLLRNPIAVVGIIGVFFAAFGIRYMADQYHDAVNSLQVADRDIDSEDKDRFTYLVSLRSKKLVWLCAVIGLYLHIFVNIGISNLISFAGPAVLINRLFTWQIGYLPFVVEFAFLFYGIHFRLPRRIKQVGLNLFFFDPRNMGGFASIGQLLKRSYYLYTIGLLIFFILTYGIYIINLGAQAAEPGFTEAVFFSIAWLVGILSIGYSMWTIHHVMSIKKEERIREIEDEIRDKYKNPYDVNSSQFPDDREIENLERRLTKVRGTRVYPATFTMWSQIIISVFLPQALQLVVQATV</sequence>
<evidence type="ECO:0000256" key="1">
    <source>
        <dbReference type="SAM" id="Phobius"/>
    </source>
</evidence>
<reference evidence="2 3" key="1">
    <citation type="journal article" date="2013" name="PLoS ONE">
        <title>Assembly-driven community genomics of a hypersaline microbial ecosystem.</title>
        <authorList>
            <person name="Podell S."/>
            <person name="Ugalde J.A."/>
            <person name="Narasingarao P."/>
            <person name="Banfield J.F."/>
            <person name="Heidelberg K.B."/>
            <person name="Allen E.E."/>
        </authorList>
    </citation>
    <scope>NUCLEOTIDE SEQUENCE [LARGE SCALE GENOMIC DNA]</scope>
    <source>
        <strain evidence="3">J07HQW1</strain>
    </source>
</reference>
<feature type="transmembrane region" description="Helical" evidence="1">
    <location>
        <begin position="329"/>
        <end position="350"/>
    </location>
</feature>
<feature type="transmembrane region" description="Helical" evidence="1">
    <location>
        <begin position="71"/>
        <end position="90"/>
    </location>
</feature>
<gene>
    <name evidence="2" type="ORF">J07HQW1_02199</name>
</gene>
<dbReference type="Proteomes" id="UP000030649">
    <property type="component" value="Unassembled WGS sequence"/>
</dbReference>
<feature type="transmembrane region" description="Helical" evidence="1">
    <location>
        <begin position="126"/>
        <end position="149"/>
    </location>
</feature>
<keyword evidence="1" id="KW-0812">Transmembrane</keyword>
<feature type="transmembrane region" description="Helical" evidence="1">
    <location>
        <begin position="39"/>
        <end position="59"/>
    </location>
</feature>
<feature type="transmembrane region" description="Helical" evidence="1">
    <location>
        <begin position="161"/>
        <end position="182"/>
    </location>
</feature>
<dbReference type="EMBL" id="KE356560">
    <property type="protein sequence ID" value="ERG92164.1"/>
    <property type="molecule type" value="Genomic_DNA"/>
</dbReference>
<dbReference type="HOGENOM" id="CLU_066581_0_0_2"/>
<name>U1MQ68_9EURY</name>
<protein>
    <submittedName>
        <fullName evidence="2">Uncharacterized protein</fullName>
    </submittedName>
</protein>